<evidence type="ECO:0000259" key="1">
    <source>
        <dbReference type="Pfam" id="PF11799"/>
    </source>
</evidence>
<dbReference type="InterPro" id="IPR025188">
    <property type="entry name" value="DUF4113"/>
</dbReference>
<feature type="domain" description="DUF4113" evidence="2">
    <location>
        <begin position="148"/>
        <end position="197"/>
    </location>
</feature>
<evidence type="ECO:0008006" key="5">
    <source>
        <dbReference type="Google" id="ProtNLM"/>
    </source>
</evidence>
<comment type="caution">
    <text evidence="3">The sequence shown here is derived from an EMBL/GenBank/DDBJ whole genome shotgun (WGS) entry which is preliminary data.</text>
</comment>
<sequence>MLELRGVSCSDLEAHTPDKRQIMCAGSFGQPVFTRGELASALSSYVARAAEKLRKQGSAAGGLMVFIRTNPFRPSDPQYSPAVTVPLTTASDDTPLLKRAALWTLDRIFQSDYRYAQAGVMLTNLQPRDTAQRHLFIEDNVDPGKRTALNAVIDQANRRYGRGSLKLASALDDKGWKMKQGKVSPNWTTVWADVPVAR</sequence>
<evidence type="ECO:0000313" key="4">
    <source>
        <dbReference type="Proteomes" id="UP000604737"/>
    </source>
</evidence>
<gene>
    <name evidence="3" type="ORF">GCM10007350_11420</name>
</gene>
<keyword evidence="4" id="KW-1185">Reference proteome</keyword>
<dbReference type="Pfam" id="PF13438">
    <property type="entry name" value="DUF4113"/>
    <property type="match status" value="1"/>
</dbReference>
<reference evidence="4" key="1">
    <citation type="journal article" date="2019" name="Int. J. Syst. Evol. Microbiol.">
        <title>The Global Catalogue of Microorganisms (GCM) 10K type strain sequencing project: providing services to taxonomists for standard genome sequencing and annotation.</title>
        <authorList>
            <consortium name="The Broad Institute Genomics Platform"/>
            <consortium name="The Broad Institute Genome Sequencing Center for Infectious Disease"/>
            <person name="Wu L."/>
            <person name="Ma J."/>
        </authorList>
    </citation>
    <scope>NUCLEOTIDE SEQUENCE [LARGE SCALE GENOMIC DNA]</scope>
    <source>
        <strain evidence="4">KCTC 23701</strain>
    </source>
</reference>
<name>A0ABQ3H0E5_9NEIS</name>
<dbReference type="Pfam" id="PF11799">
    <property type="entry name" value="IMS_C"/>
    <property type="match status" value="1"/>
</dbReference>
<proteinExistence type="predicted"/>
<accession>A0ABQ3H0E5</accession>
<dbReference type="Proteomes" id="UP000604737">
    <property type="component" value="Unassembled WGS sequence"/>
</dbReference>
<evidence type="ECO:0000259" key="2">
    <source>
        <dbReference type="Pfam" id="PF13438"/>
    </source>
</evidence>
<organism evidence="3 4">
    <name type="scientific">Jeongeupia chitinilytica</name>
    <dbReference type="NCBI Taxonomy" id="1041641"/>
    <lineage>
        <taxon>Bacteria</taxon>
        <taxon>Pseudomonadati</taxon>
        <taxon>Pseudomonadota</taxon>
        <taxon>Betaproteobacteria</taxon>
        <taxon>Neisseriales</taxon>
        <taxon>Chitinibacteraceae</taxon>
        <taxon>Jeongeupia</taxon>
    </lineage>
</organism>
<dbReference type="EMBL" id="BMYO01000003">
    <property type="protein sequence ID" value="GHD59748.1"/>
    <property type="molecule type" value="Genomic_DNA"/>
</dbReference>
<dbReference type="InterPro" id="IPR017961">
    <property type="entry name" value="DNA_pol_Y-fam_little_finger"/>
</dbReference>
<evidence type="ECO:0000313" key="3">
    <source>
        <dbReference type="EMBL" id="GHD59748.1"/>
    </source>
</evidence>
<feature type="domain" description="DNA polymerase Y-family little finger" evidence="1">
    <location>
        <begin position="20"/>
        <end position="135"/>
    </location>
</feature>
<protein>
    <recommendedName>
        <fullName evidence="5">DUF4113 domain-containing protein</fullName>
    </recommendedName>
</protein>